<gene>
    <name evidence="8" type="ORF">SI7747_15017768</name>
    <name evidence="9" type="ORF">SI8410_15019129</name>
</gene>
<dbReference type="EMBL" id="LR743602">
    <property type="protein sequence ID" value="CAA2632130.1"/>
    <property type="molecule type" value="Genomic_DNA"/>
</dbReference>
<keyword evidence="10" id="KW-1185">Reference proteome</keyword>
<sequence length="42" mass="5038">MKVSGRSMESSKKRSTGRTLVHQRTRLYIVWRCVTMLLCWHD</sequence>
<dbReference type="EMBL" id="LR746278">
    <property type="protein sequence ID" value="CAA7408451.1"/>
    <property type="molecule type" value="Genomic_DNA"/>
</dbReference>
<proteinExistence type="inferred from homology"/>
<evidence type="ECO:0000256" key="6">
    <source>
        <dbReference type="ARBA" id="ARBA00023136"/>
    </source>
</evidence>
<comment type="subcellular location">
    <subcellularLocation>
        <location evidence="1">Cell membrane</location>
        <topology evidence="1">Single-pass membrane protein</topology>
    </subcellularLocation>
</comment>
<dbReference type="Proteomes" id="UP000663760">
    <property type="component" value="Chromosome 15"/>
</dbReference>
<dbReference type="GO" id="GO:0005886">
    <property type="term" value="C:plasma membrane"/>
    <property type="evidence" value="ECO:0007669"/>
    <property type="project" value="UniProtKB-SubCell"/>
</dbReference>
<comment type="similarity">
    <text evidence="7">Belongs to the DVL/RTFL small polypeptides family.</text>
</comment>
<evidence type="ECO:0000256" key="7">
    <source>
        <dbReference type="ARBA" id="ARBA00024340"/>
    </source>
</evidence>
<keyword evidence="5" id="KW-1133">Transmembrane helix</keyword>
<dbReference type="InterPro" id="IPR052153">
    <property type="entry name" value="DVL/RTFL_small_peptides"/>
</dbReference>
<keyword evidence="2" id="KW-0217">Developmental protein</keyword>
<organism evidence="8">
    <name type="scientific">Spirodela intermedia</name>
    <name type="common">Intermediate duckweed</name>
    <dbReference type="NCBI Taxonomy" id="51605"/>
    <lineage>
        <taxon>Eukaryota</taxon>
        <taxon>Viridiplantae</taxon>
        <taxon>Streptophyta</taxon>
        <taxon>Embryophyta</taxon>
        <taxon>Tracheophyta</taxon>
        <taxon>Spermatophyta</taxon>
        <taxon>Magnoliopsida</taxon>
        <taxon>Liliopsida</taxon>
        <taxon>Araceae</taxon>
        <taxon>Lemnoideae</taxon>
        <taxon>Spirodela</taxon>
    </lineage>
</organism>
<evidence type="ECO:0000256" key="2">
    <source>
        <dbReference type="ARBA" id="ARBA00022473"/>
    </source>
</evidence>
<protein>
    <submittedName>
        <fullName evidence="8">Uncharacterized protein</fullName>
    </submittedName>
</protein>
<dbReference type="GO" id="GO:0008285">
    <property type="term" value="P:negative regulation of cell population proliferation"/>
    <property type="evidence" value="ECO:0007669"/>
    <property type="project" value="InterPro"/>
</dbReference>
<evidence type="ECO:0000256" key="5">
    <source>
        <dbReference type="ARBA" id="ARBA00022989"/>
    </source>
</evidence>
<evidence type="ECO:0000256" key="1">
    <source>
        <dbReference type="ARBA" id="ARBA00004162"/>
    </source>
</evidence>
<accession>A0A7I8JMN3</accession>
<dbReference type="GO" id="GO:0048367">
    <property type="term" value="P:shoot system development"/>
    <property type="evidence" value="ECO:0007669"/>
    <property type="project" value="UniProtKB-ARBA"/>
</dbReference>
<evidence type="ECO:0000313" key="8">
    <source>
        <dbReference type="EMBL" id="CAA2632130.1"/>
    </source>
</evidence>
<keyword evidence="6" id="KW-0472">Membrane</keyword>
<evidence type="ECO:0000256" key="3">
    <source>
        <dbReference type="ARBA" id="ARBA00022475"/>
    </source>
</evidence>
<dbReference type="PANTHER" id="PTHR47855">
    <property type="entry name" value="OS01G0525701 PROTEIN"/>
    <property type="match status" value="1"/>
</dbReference>
<keyword evidence="4" id="KW-0812">Transmembrane</keyword>
<evidence type="ECO:0000313" key="10">
    <source>
        <dbReference type="Proteomes" id="UP000663760"/>
    </source>
</evidence>
<dbReference type="OrthoDB" id="1057178at2759"/>
<name>A0A7I8JMN3_SPIIN</name>
<dbReference type="PANTHER" id="PTHR47855:SF6">
    <property type="entry name" value="ROTUNDIFOLIA LIKE 8"/>
    <property type="match status" value="1"/>
</dbReference>
<reference evidence="8" key="1">
    <citation type="submission" date="2019-12" db="EMBL/GenBank/DDBJ databases">
        <authorList>
            <person name="Scholz U."/>
            <person name="Mascher M."/>
            <person name="Fiebig A."/>
        </authorList>
    </citation>
    <scope>NUCLEOTIDE SEQUENCE</scope>
</reference>
<evidence type="ECO:0000313" key="9">
    <source>
        <dbReference type="EMBL" id="CAA7408451.1"/>
    </source>
</evidence>
<dbReference type="Pfam" id="PF08137">
    <property type="entry name" value="DVL"/>
    <property type="match status" value="1"/>
</dbReference>
<dbReference type="InterPro" id="IPR012552">
    <property type="entry name" value="DVL"/>
</dbReference>
<evidence type="ECO:0000256" key="4">
    <source>
        <dbReference type="ARBA" id="ARBA00022692"/>
    </source>
</evidence>
<keyword evidence="3" id="KW-1003">Cell membrane</keyword>
<dbReference type="AlphaFoldDB" id="A0A7I8JMN3"/>